<keyword evidence="3" id="KW-1185">Reference proteome</keyword>
<dbReference type="Gene3D" id="1.25.40.10">
    <property type="entry name" value="Tetratricopeptide repeat domain"/>
    <property type="match status" value="1"/>
</dbReference>
<evidence type="ECO:0008006" key="4">
    <source>
        <dbReference type="Google" id="ProtNLM"/>
    </source>
</evidence>
<dbReference type="InterPro" id="IPR011990">
    <property type="entry name" value="TPR-like_helical_dom_sf"/>
</dbReference>
<accession>A0A5B7YAG7</accession>
<dbReference type="AlphaFoldDB" id="A0A5B7YAG7"/>
<proteinExistence type="predicted"/>
<evidence type="ECO:0000256" key="1">
    <source>
        <dbReference type="SAM" id="Coils"/>
    </source>
</evidence>
<sequence>MVNNDLIIQKANRLYRQNRFAEALQYYQKAGKVYGSDFVAVNISLCKIKIKTHKTTPCLDNGDLNQTHGQQKYITALEKQLEQTQSLAEAYYRELEQRKRKGKAE</sequence>
<gene>
    <name evidence="2" type="ORF">FBQ74_02430</name>
</gene>
<feature type="coiled-coil region" evidence="1">
    <location>
        <begin position="74"/>
        <end position="101"/>
    </location>
</feature>
<dbReference type="SUPFAM" id="SSF48452">
    <property type="entry name" value="TPR-like"/>
    <property type="match status" value="1"/>
</dbReference>
<organism evidence="2 3">
    <name type="scientific">Salinimonas iocasae</name>
    <dbReference type="NCBI Taxonomy" id="2572577"/>
    <lineage>
        <taxon>Bacteria</taxon>
        <taxon>Pseudomonadati</taxon>
        <taxon>Pseudomonadota</taxon>
        <taxon>Gammaproteobacteria</taxon>
        <taxon>Alteromonadales</taxon>
        <taxon>Alteromonadaceae</taxon>
        <taxon>Alteromonas/Salinimonas group</taxon>
        <taxon>Salinimonas</taxon>
    </lineage>
</organism>
<dbReference type="KEGG" id="salk:FBQ74_02430"/>
<name>A0A5B7YAG7_9ALTE</name>
<dbReference type="EMBL" id="CP039852">
    <property type="protein sequence ID" value="QCZ92405.1"/>
    <property type="molecule type" value="Genomic_DNA"/>
</dbReference>
<dbReference type="RefSeq" id="WP_139755160.1">
    <property type="nucleotide sequence ID" value="NZ_CP039852.1"/>
</dbReference>
<dbReference type="Proteomes" id="UP000304912">
    <property type="component" value="Chromosome"/>
</dbReference>
<protein>
    <recommendedName>
        <fullName evidence="4">Tetratricopeptide repeat protein</fullName>
    </recommendedName>
</protein>
<keyword evidence="1" id="KW-0175">Coiled coil</keyword>
<evidence type="ECO:0000313" key="2">
    <source>
        <dbReference type="EMBL" id="QCZ92405.1"/>
    </source>
</evidence>
<evidence type="ECO:0000313" key="3">
    <source>
        <dbReference type="Proteomes" id="UP000304912"/>
    </source>
</evidence>
<reference evidence="2 3" key="1">
    <citation type="submission" date="2019-04" db="EMBL/GenBank/DDBJ databases">
        <title>Salinimonas iocasae sp. nov., a halophilic bacterium isolated from the outer tube casing of tubeworms in Okinawa Trough.</title>
        <authorList>
            <person name="Zhang H."/>
            <person name="Wang H."/>
            <person name="Li C."/>
        </authorList>
    </citation>
    <scope>NUCLEOTIDE SEQUENCE [LARGE SCALE GENOMIC DNA]</scope>
    <source>
        <strain evidence="2 3">KX18D6</strain>
    </source>
</reference>
<dbReference type="OrthoDB" id="9801954at2"/>